<dbReference type="PROSITE" id="PS51257">
    <property type="entry name" value="PROKAR_LIPOPROTEIN"/>
    <property type="match status" value="1"/>
</dbReference>
<evidence type="ECO:0000256" key="3">
    <source>
        <dbReference type="ARBA" id="ARBA00022729"/>
    </source>
</evidence>
<proteinExistence type="inferred from homology"/>
<dbReference type="InterPro" id="IPR000914">
    <property type="entry name" value="SBP_5_dom"/>
</dbReference>
<sequence>MRKRTRIGVAIGTVALLTATGCSAASAPAPAATSEEVAPGFLAVADSAAPAGGELVVQVDYDTAEASGLDPQGAATARSWMLEGLVYETLTTIDENLEVAPGLATSWETASDTEYVFTLADDAVFSNGRAMTADDVVGSIQRLIDNPVTWTGQLGPVASVAATGAGEVTVTLSEPYTPFLAALANTPAAILPMSEIASGEVDITQEMLGTGPLVASAHRQDEQWTFVPNEHHPDAADLGFSSLTIDIVGDEATRAAALRDGSADLAILNSTDSAALLTSASDVRVATQRNTDFHYLMINSIGGDPALTDEGVRFAINSAIDRATINDLVFGGSASASGVTPVSLPDSCDPADLPSADRDLAAATSAIDAVGGLELDLLVYTDEPVLAQIAQVIQQNLAEIGVDVSIEQLDYATYSGRVYSDPSDFDLALSWFAGYADPAMVTTWWSPALAGFSSVYMSGSPELDELIATGASAQPGDDRADAFAQLCSLADEQSEMVPLVLRPSIIGWNTGSLSPSISSDEGYGDVLRRITEFRAG</sequence>
<feature type="chain" id="PRO_5038445450" evidence="4">
    <location>
        <begin position="25"/>
        <end position="536"/>
    </location>
</feature>
<dbReference type="EMBL" id="CP058316">
    <property type="protein sequence ID" value="QLD11626.1"/>
    <property type="molecule type" value="Genomic_DNA"/>
</dbReference>
<protein>
    <submittedName>
        <fullName evidence="6">ABC transporter substrate-binding protein</fullName>
    </submittedName>
</protein>
<dbReference type="Gene3D" id="3.10.105.10">
    <property type="entry name" value="Dipeptide-binding Protein, Domain 3"/>
    <property type="match status" value="1"/>
</dbReference>
<accession>A0A7D5EWK2</accession>
<dbReference type="Pfam" id="PF00496">
    <property type="entry name" value="SBP_bac_5"/>
    <property type="match status" value="1"/>
</dbReference>
<dbReference type="PIRSF" id="PIRSF002741">
    <property type="entry name" value="MppA"/>
    <property type="match status" value="1"/>
</dbReference>
<dbReference type="Proteomes" id="UP000509638">
    <property type="component" value="Chromosome"/>
</dbReference>
<organism evidence="6 7">
    <name type="scientific">Microbacterium oleivorans</name>
    <dbReference type="NCBI Taxonomy" id="273677"/>
    <lineage>
        <taxon>Bacteria</taxon>
        <taxon>Bacillati</taxon>
        <taxon>Actinomycetota</taxon>
        <taxon>Actinomycetes</taxon>
        <taxon>Micrococcales</taxon>
        <taxon>Microbacteriaceae</taxon>
        <taxon>Microbacterium</taxon>
    </lineage>
</organism>
<dbReference type="GO" id="GO:1904680">
    <property type="term" value="F:peptide transmembrane transporter activity"/>
    <property type="evidence" value="ECO:0007669"/>
    <property type="project" value="TreeGrafter"/>
</dbReference>
<dbReference type="CDD" id="cd00995">
    <property type="entry name" value="PBP2_NikA_DppA_OppA_like"/>
    <property type="match status" value="1"/>
</dbReference>
<dbReference type="RefSeq" id="WP_178011706.1">
    <property type="nucleotide sequence ID" value="NZ_CP058316.1"/>
</dbReference>
<dbReference type="PANTHER" id="PTHR30290:SF9">
    <property type="entry name" value="OLIGOPEPTIDE-BINDING PROTEIN APPA"/>
    <property type="match status" value="1"/>
</dbReference>
<dbReference type="InterPro" id="IPR030678">
    <property type="entry name" value="Peptide/Ni-bd"/>
</dbReference>
<keyword evidence="2" id="KW-0813">Transport</keyword>
<evidence type="ECO:0000313" key="7">
    <source>
        <dbReference type="Proteomes" id="UP000509638"/>
    </source>
</evidence>
<feature type="signal peptide" evidence="4">
    <location>
        <begin position="1"/>
        <end position="24"/>
    </location>
</feature>
<evidence type="ECO:0000259" key="5">
    <source>
        <dbReference type="Pfam" id="PF00496"/>
    </source>
</evidence>
<evidence type="ECO:0000256" key="1">
    <source>
        <dbReference type="ARBA" id="ARBA00005695"/>
    </source>
</evidence>
<reference evidence="6 7" key="1">
    <citation type="submission" date="2020-06" db="EMBL/GenBank/DDBJ databases">
        <authorList>
            <person name="Jo H."/>
        </authorList>
    </citation>
    <scope>NUCLEOTIDE SEQUENCE [LARGE SCALE GENOMIC DNA]</scope>
    <source>
        <strain evidence="6 7">I46</strain>
    </source>
</reference>
<gene>
    <name evidence="6" type="ORF">HW566_07490</name>
</gene>
<evidence type="ECO:0000256" key="4">
    <source>
        <dbReference type="SAM" id="SignalP"/>
    </source>
</evidence>
<dbReference type="SUPFAM" id="SSF53850">
    <property type="entry name" value="Periplasmic binding protein-like II"/>
    <property type="match status" value="1"/>
</dbReference>
<feature type="domain" description="Solute-binding protein family 5" evidence="5">
    <location>
        <begin position="98"/>
        <end position="445"/>
    </location>
</feature>
<dbReference type="GO" id="GO:0043190">
    <property type="term" value="C:ATP-binding cassette (ABC) transporter complex"/>
    <property type="evidence" value="ECO:0007669"/>
    <property type="project" value="InterPro"/>
</dbReference>
<dbReference type="GO" id="GO:0015833">
    <property type="term" value="P:peptide transport"/>
    <property type="evidence" value="ECO:0007669"/>
    <property type="project" value="TreeGrafter"/>
</dbReference>
<name>A0A7D5EWK2_9MICO</name>
<evidence type="ECO:0000256" key="2">
    <source>
        <dbReference type="ARBA" id="ARBA00022448"/>
    </source>
</evidence>
<dbReference type="Gene3D" id="3.40.190.10">
    <property type="entry name" value="Periplasmic binding protein-like II"/>
    <property type="match status" value="1"/>
</dbReference>
<dbReference type="AlphaFoldDB" id="A0A7D5EWK2"/>
<dbReference type="GO" id="GO:0042597">
    <property type="term" value="C:periplasmic space"/>
    <property type="evidence" value="ECO:0007669"/>
    <property type="project" value="UniProtKB-ARBA"/>
</dbReference>
<evidence type="ECO:0000313" key="6">
    <source>
        <dbReference type="EMBL" id="QLD11626.1"/>
    </source>
</evidence>
<keyword evidence="3 4" id="KW-0732">Signal</keyword>
<comment type="similarity">
    <text evidence="1">Belongs to the bacterial solute-binding protein 5 family.</text>
</comment>
<dbReference type="PANTHER" id="PTHR30290">
    <property type="entry name" value="PERIPLASMIC BINDING COMPONENT OF ABC TRANSPORTER"/>
    <property type="match status" value="1"/>
</dbReference>
<dbReference type="InterPro" id="IPR039424">
    <property type="entry name" value="SBP_5"/>
</dbReference>